<comment type="caution">
    <text evidence="2">The sequence shown here is derived from an EMBL/GenBank/DDBJ whole genome shotgun (WGS) entry which is preliminary data.</text>
</comment>
<evidence type="ECO:0000313" key="2">
    <source>
        <dbReference type="EMBL" id="MFD0851327.1"/>
    </source>
</evidence>
<feature type="domain" description="HTH cro/C1-type" evidence="1">
    <location>
        <begin position="6"/>
        <end position="61"/>
    </location>
</feature>
<keyword evidence="3" id="KW-1185">Reference proteome</keyword>
<name>A0ABW3CCS5_9ACTN</name>
<protein>
    <submittedName>
        <fullName evidence="2">Helix-turn-helix domain-containing protein</fullName>
    </submittedName>
</protein>
<dbReference type="InterPro" id="IPR010982">
    <property type="entry name" value="Lambda_DNA-bd_dom_sf"/>
</dbReference>
<evidence type="ECO:0000313" key="3">
    <source>
        <dbReference type="Proteomes" id="UP001597083"/>
    </source>
</evidence>
<organism evidence="2 3">
    <name type="scientific">Actinomadura adrarensis</name>
    <dbReference type="NCBI Taxonomy" id="1819600"/>
    <lineage>
        <taxon>Bacteria</taxon>
        <taxon>Bacillati</taxon>
        <taxon>Actinomycetota</taxon>
        <taxon>Actinomycetes</taxon>
        <taxon>Streptosporangiales</taxon>
        <taxon>Thermomonosporaceae</taxon>
        <taxon>Actinomadura</taxon>
    </lineage>
</organism>
<dbReference type="SMART" id="SM00530">
    <property type="entry name" value="HTH_XRE"/>
    <property type="match status" value="1"/>
</dbReference>
<proteinExistence type="predicted"/>
<dbReference type="Gene3D" id="1.10.260.40">
    <property type="entry name" value="lambda repressor-like DNA-binding domains"/>
    <property type="match status" value="1"/>
</dbReference>
<sequence length="64" mass="6999">MKFGDQIRALMAERGLSVREIARRVPCDSGHLSRVINGHKGLTRRMAERLDDILEAGGALAVLA</sequence>
<dbReference type="Pfam" id="PF13560">
    <property type="entry name" value="HTH_31"/>
    <property type="match status" value="1"/>
</dbReference>
<dbReference type="SUPFAM" id="SSF47413">
    <property type="entry name" value="lambda repressor-like DNA-binding domains"/>
    <property type="match status" value="1"/>
</dbReference>
<reference evidence="3" key="1">
    <citation type="journal article" date="2019" name="Int. J. Syst. Evol. Microbiol.">
        <title>The Global Catalogue of Microorganisms (GCM) 10K type strain sequencing project: providing services to taxonomists for standard genome sequencing and annotation.</title>
        <authorList>
            <consortium name="The Broad Institute Genomics Platform"/>
            <consortium name="The Broad Institute Genome Sequencing Center for Infectious Disease"/>
            <person name="Wu L."/>
            <person name="Ma J."/>
        </authorList>
    </citation>
    <scope>NUCLEOTIDE SEQUENCE [LARGE SCALE GENOMIC DNA]</scope>
    <source>
        <strain evidence="3">JCM 31696</strain>
    </source>
</reference>
<feature type="non-terminal residue" evidence="2">
    <location>
        <position position="64"/>
    </location>
</feature>
<dbReference type="InterPro" id="IPR001387">
    <property type="entry name" value="Cro/C1-type_HTH"/>
</dbReference>
<accession>A0ABW3CCS5</accession>
<gene>
    <name evidence="2" type="ORF">ACFQ07_03815</name>
</gene>
<dbReference type="CDD" id="cd00093">
    <property type="entry name" value="HTH_XRE"/>
    <property type="match status" value="1"/>
</dbReference>
<dbReference type="Proteomes" id="UP001597083">
    <property type="component" value="Unassembled WGS sequence"/>
</dbReference>
<dbReference type="EMBL" id="JBHTIR010000366">
    <property type="protein sequence ID" value="MFD0851327.1"/>
    <property type="molecule type" value="Genomic_DNA"/>
</dbReference>
<evidence type="ECO:0000259" key="1">
    <source>
        <dbReference type="SMART" id="SM00530"/>
    </source>
</evidence>